<dbReference type="AlphaFoldDB" id="A0AB34FQZ2"/>
<reference evidence="1" key="1">
    <citation type="submission" date="2023-01" db="EMBL/GenBank/DDBJ databases">
        <title>The growth and conidiation of Purpureocillium lavendulum are regulated by nitrogen source and histone H3K14 acetylation.</title>
        <authorList>
            <person name="Tang P."/>
            <person name="Han J."/>
            <person name="Zhang C."/>
            <person name="Tang P."/>
            <person name="Qi F."/>
            <person name="Zhang K."/>
            <person name="Liang L."/>
        </authorList>
    </citation>
    <scope>NUCLEOTIDE SEQUENCE</scope>
    <source>
        <strain evidence="1">YMF1.00683</strain>
    </source>
</reference>
<proteinExistence type="predicted"/>
<evidence type="ECO:0008006" key="3">
    <source>
        <dbReference type="Google" id="ProtNLM"/>
    </source>
</evidence>
<dbReference type="EMBL" id="JAQHRD010000005">
    <property type="protein sequence ID" value="KAJ6440580.1"/>
    <property type="molecule type" value="Genomic_DNA"/>
</dbReference>
<protein>
    <recommendedName>
        <fullName evidence="3">F-box domain-containing protein</fullName>
    </recommendedName>
</protein>
<organism evidence="1 2">
    <name type="scientific">Purpureocillium lavendulum</name>
    <dbReference type="NCBI Taxonomy" id="1247861"/>
    <lineage>
        <taxon>Eukaryota</taxon>
        <taxon>Fungi</taxon>
        <taxon>Dikarya</taxon>
        <taxon>Ascomycota</taxon>
        <taxon>Pezizomycotina</taxon>
        <taxon>Sordariomycetes</taxon>
        <taxon>Hypocreomycetidae</taxon>
        <taxon>Hypocreales</taxon>
        <taxon>Ophiocordycipitaceae</taxon>
        <taxon>Purpureocillium</taxon>
    </lineage>
</organism>
<evidence type="ECO:0000313" key="2">
    <source>
        <dbReference type="Proteomes" id="UP001163105"/>
    </source>
</evidence>
<name>A0AB34FQZ2_9HYPO</name>
<dbReference type="Proteomes" id="UP001163105">
    <property type="component" value="Unassembled WGS sequence"/>
</dbReference>
<evidence type="ECO:0000313" key="1">
    <source>
        <dbReference type="EMBL" id="KAJ6440580.1"/>
    </source>
</evidence>
<sequence length="710" mass="80802">MAVSSASSPALTGLPVEVLRMICVQFSWYHGDRKTFADRADIDALLALSLTSRALSSVAQPFLYYDPVPATRFHVDPEAAPFPLLRTLVERPDLAACVRRLGAVPDEREGLDNLYFQLLLAISPNIDTAVVEVEAADDDFETGLWALVTHLRFHDAVGNARDFPESDGEFEFQMPWLWGLRVLEFVNCAFEARTELPYLLEMLRHTLTLKWFRFSAKGIWPDDEIGSRRSAHLPSRYFLDALEPVRDRLRHLHLDFGYNLSVELQRMICAQLCWHCCDIMHEVTEYLVECRDALMALSVTSRQMRAIAQPFIYHYVPGSYQPGRPRLWPFIRTLNSRPDLAASVKWLGSLIHIPPFNEAAAIKQCKDIGRSRQLFLDGDPDFNVFTGPVNAISERENCDALLLNKYLAELVVTLTTGIEMLDFGIEMDDLIMDTVETTCPFLASRFKRLQETPGLSSLRALKLSPVSTAGFRAAASGISVLLRAAPNLEQLRFDGCAGPWRGDRLEADDDFYVPYEPLDMRVHVPVMENLRSLSFVERQCPRLEHFQYRSQRPSPEYVEFDLGDIKHHRLISALQPAQETLRVLDLYIRGISEAADVPKIGPLLAKFKRLEVLKLDELAFCQHLNHDPARAYPSDRNTCIIEMLPPTRMYTRKTEERIMTPDRYFRDAQEQIGDLAESGVDVSIATCDYVGNDPIYCDNEPETRVLAELR</sequence>
<keyword evidence="2" id="KW-1185">Reference proteome</keyword>
<gene>
    <name evidence="1" type="ORF">O9K51_06370</name>
</gene>
<accession>A0AB34FQZ2</accession>
<comment type="caution">
    <text evidence="1">The sequence shown here is derived from an EMBL/GenBank/DDBJ whole genome shotgun (WGS) entry which is preliminary data.</text>
</comment>